<evidence type="ECO:0000256" key="6">
    <source>
        <dbReference type="ARBA" id="ARBA00025211"/>
    </source>
</evidence>
<feature type="domain" description="Lipoyl-binding" evidence="10">
    <location>
        <begin position="134"/>
        <end position="209"/>
    </location>
</feature>
<dbReference type="RefSeq" id="WP_146947802.1">
    <property type="nucleotide sequence ID" value="NZ_BJYV01000009.1"/>
</dbReference>
<keyword evidence="12" id="KW-0670">Pyruvate</keyword>
<dbReference type="CDD" id="cd06849">
    <property type="entry name" value="lipoyl_domain"/>
    <property type="match status" value="2"/>
</dbReference>
<dbReference type="Gene3D" id="2.40.50.100">
    <property type="match status" value="2"/>
</dbReference>
<comment type="function">
    <text evidence="6">The pyruvate dehydrogenase complex catalyzes the overall conversion of pyruvate to acetyl-CoA and CO(2). It contains multiple copies of three enzymatic components: pyruvate dehydrogenase (E1), dihydrolipoamide acetyltransferase (E2) and lipoamide dehydrogenase (E3).</text>
</comment>
<sequence>MAEIIRMPKMSDTMEEGVIAQWLKKVGDKVKPGDILAEVETDKATMELESYDEGTLLFIGVKEKDAVPVNGVIAILGEEGENIDALLKDIESGGSGESAPNDKSDEGSKGDTKDKPEEKPKDAAADIDVSGIAATVITMPKMSDTMQEGTISSWLKKEGDVVKSGDVLAEVETDKATMELESYDDGTLLYIGVAEGDAVEVNGVIAIIGEKGADFETLLKAHQQKSTSSGEAEVADAPKEEKATPKVEEGKKESASTNTNAHSADNGRIKASPLAKKMASEKGIDISQVQGSGDSGRIIKKDIENFVPSKVSTETAPSSGVAIGQESYTDVKVSQMRKVIAKRLAESKFTAPHFYLTMEINMDSAIQARKSMNEVAPVKISFNDMVIKAAAASLKQHPAVNSAWMGDKIRYNDHVHIGMAVAIDDGLLVPVIRFTDSKSLSQISTEAKSLAGKAKNKELQPKDWEGNTFTVSNLGMFGIEEFTAIINPPDACILAIGGIKQTPIVKDGEIKIGNIMKVTLSCDHRVVDGVVGSSFLKTLKSLLEEPVRLLI</sequence>
<dbReference type="GO" id="GO:0004742">
    <property type="term" value="F:dihydrolipoyllysine-residue acetyltransferase activity"/>
    <property type="evidence" value="ECO:0007669"/>
    <property type="project" value="UniProtKB-UniRule"/>
</dbReference>
<keyword evidence="3 8" id="KW-0808">Transferase</keyword>
<dbReference type="Pfam" id="PF02817">
    <property type="entry name" value="E3_binding"/>
    <property type="match status" value="1"/>
</dbReference>
<evidence type="ECO:0000256" key="8">
    <source>
        <dbReference type="RuleBase" id="RU361137"/>
    </source>
</evidence>
<dbReference type="Pfam" id="PF00364">
    <property type="entry name" value="Biotin_lipoyl"/>
    <property type="match status" value="2"/>
</dbReference>
<reference evidence="12 13" key="1">
    <citation type="submission" date="2019-07" db="EMBL/GenBank/DDBJ databases">
        <title>Whole genome shotgun sequence of Cyclobacterium qasimii NBRC 106168.</title>
        <authorList>
            <person name="Hosoyama A."/>
            <person name="Uohara A."/>
            <person name="Ohji S."/>
            <person name="Ichikawa N."/>
        </authorList>
    </citation>
    <scope>NUCLEOTIDE SEQUENCE [LARGE SCALE GENOMIC DNA]</scope>
    <source>
        <strain evidence="12 13">NBRC 106168</strain>
    </source>
</reference>
<feature type="compositionally biased region" description="Basic and acidic residues" evidence="9">
    <location>
        <begin position="100"/>
        <end position="124"/>
    </location>
</feature>
<name>A0A512CC28_9BACT</name>
<dbReference type="InterPro" id="IPR023213">
    <property type="entry name" value="CAT-like_dom_sf"/>
</dbReference>
<dbReference type="GO" id="GO:0006086">
    <property type="term" value="P:pyruvate decarboxylation to acetyl-CoA"/>
    <property type="evidence" value="ECO:0007669"/>
    <property type="project" value="InterPro"/>
</dbReference>
<accession>A0A512CC28</accession>
<evidence type="ECO:0000256" key="4">
    <source>
        <dbReference type="ARBA" id="ARBA00022823"/>
    </source>
</evidence>
<comment type="caution">
    <text evidence="12">The sequence shown here is derived from an EMBL/GenBank/DDBJ whole genome shotgun (WGS) entry which is preliminary data.</text>
</comment>
<gene>
    <name evidence="12" type="primary">pdhC</name>
    <name evidence="12" type="ORF">CQA01_23020</name>
</gene>
<evidence type="ECO:0000256" key="3">
    <source>
        <dbReference type="ARBA" id="ARBA00022679"/>
    </source>
</evidence>
<comment type="catalytic activity">
    <reaction evidence="7 8">
        <text>N(6)-[(R)-dihydrolipoyl]-L-lysyl-[protein] + acetyl-CoA = N(6)-[(R)-S(8)-acetyldihydrolipoyl]-L-lysyl-[protein] + CoA</text>
        <dbReference type="Rhea" id="RHEA:17017"/>
        <dbReference type="Rhea" id="RHEA-COMP:10475"/>
        <dbReference type="Rhea" id="RHEA-COMP:10478"/>
        <dbReference type="ChEBI" id="CHEBI:57287"/>
        <dbReference type="ChEBI" id="CHEBI:57288"/>
        <dbReference type="ChEBI" id="CHEBI:83100"/>
        <dbReference type="ChEBI" id="CHEBI:83111"/>
        <dbReference type="EC" id="2.3.1.12"/>
    </reaction>
</comment>
<dbReference type="EC" id="2.3.1.12" evidence="8"/>
<protein>
    <recommendedName>
        <fullName evidence="8">Acetyltransferase component of pyruvate dehydrogenase complex</fullName>
        <ecNumber evidence="8">2.3.1.12</ecNumber>
    </recommendedName>
</protein>
<dbReference type="InterPro" id="IPR045257">
    <property type="entry name" value="E2/Pdx1"/>
</dbReference>
<dbReference type="Proteomes" id="UP000321301">
    <property type="component" value="Unassembled WGS sequence"/>
</dbReference>
<dbReference type="Gene3D" id="3.30.559.10">
    <property type="entry name" value="Chloramphenicol acetyltransferase-like domain"/>
    <property type="match status" value="1"/>
</dbReference>
<evidence type="ECO:0000259" key="10">
    <source>
        <dbReference type="PROSITE" id="PS50968"/>
    </source>
</evidence>
<dbReference type="InterPro" id="IPR036625">
    <property type="entry name" value="E3-bd_dom_sf"/>
</dbReference>
<dbReference type="InterPro" id="IPR006257">
    <property type="entry name" value="LAT1"/>
</dbReference>
<evidence type="ECO:0000256" key="1">
    <source>
        <dbReference type="ARBA" id="ARBA00007317"/>
    </source>
</evidence>
<keyword evidence="13" id="KW-1185">Reference proteome</keyword>
<dbReference type="SUPFAM" id="SSF47005">
    <property type="entry name" value="Peripheral subunit-binding domain of 2-oxo acid dehydrogenase complex"/>
    <property type="match status" value="1"/>
</dbReference>
<evidence type="ECO:0000256" key="2">
    <source>
        <dbReference type="ARBA" id="ARBA00011484"/>
    </source>
</evidence>
<dbReference type="SUPFAM" id="SSF52777">
    <property type="entry name" value="CoA-dependent acyltransferases"/>
    <property type="match status" value="1"/>
</dbReference>
<dbReference type="InterPro" id="IPR004167">
    <property type="entry name" value="PSBD"/>
</dbReference>
<dbReference type="PANTHER" id="PTHR23151">
    <property type="entry name" value="DIHYDROLIPOAMIDE ACETYL/SUCCINYL-TRANSFERASE-RELATED"/>
    <property type="match status" value="1"/>
</dbReference>
<dbReference type="Pfam" id="PF00198">
    <property type="entry name" value="2-oxoacid_dh"/>
    <property type="match status" value="1"/>
</dbReference>
<dbReference type="EMBL" id="BJYV01000009">
    <property type="protein sequence ID" value="GEO21768.1"/>
    <property type="molecule type" value="Genomic_DNA"/>
</dbReference>
<feature type="compositionally biased region" description="Basic and acidic residues" evidence="9">
    <location>
        <begin position="236"/>
        <end position="254"/>
    </location>
</feature>
<evidence type="ECO:0000256" key="5">
    <source>
        <dbReference type="ARBA" id="ARBA00023315"/>
    </source>
</evidence>
<dbReference type="NCBIfam" id="TIGR01349">
    <property type="entry name" value="PDHac_trf_mito"/>
    <property type="match status" value="1"/>
</dbReference>
<comment type="subunit">
    <text evidence="2">Forms a 24-polypeptide structural core with octahedral symmetry.</text>
</comment>
<comment type="similarity">
    <text evidence="1 8">Belongs to the 2-oxoacid dehydrogenase family.</text>
</comment>
<dbReference type="PANTHER" id="PTHR23151:SF90">
    <property type="entry name" value="DIHYDROLIPOYLLYSINE-RESIDUE ACETYLTRANSFERASE COMPONENT OF PYRUVATE DEHYDROGENASE COMPLEX, MITOCHONDRIAL-RELATED"/>
    <property type="match status" value="1"/>
</dbReference>
<organism evidence="12 13">
    <name type="scientific">Cyclobacterium qasimii</name>
    <dbReference type="NCBI Taxonomy" id="1350429"/>
    <lineage>
        <taxon>Bacteria</taxon>
        <taxon>Pseudomonadati</taxon>
        <taxon>Bacteroidota</taxon>
        <taxon>Cytophagia</taxon>
        <taxon>Cytophagales</taxon>
        <taxon>Cyclobacteriaceae</taxon>
        <taxon>Cyclobacterium</taxon>
    </lineage>
</organism>
<feature type="domain" description="Peripheral subunit-binding (PSBD)" evidence="11">
    <location>
        <begin position="270"/>
        <end position="307"/>
    </location>
</feature>
<dbReference type="GO" id="GO:0045254">
    <property type="term" value="C:pyruvate dehydrogenase complex"/>
    <property type="evidence" value="ECO:0007669"/>
    <property type="project" value="UniProtKB-UniRule"/>
</dbReference>
<evidence type="ECO:0000313" key="13">
    <source>
        <dbReference type="Proteomes" id="UP000321301"/>
    </source>
</evidence>
<feature type="region of interest" description="Disordered" evidence="9">
    <location>
        <begin position="90"/>
        <end position="125"/>
    </location>
</feature>
<dbReference type="InterPro" id="IPR000089">
    <property type="entry name" value="Biotin_lipoyl"/>
</dbReference>
<dbReference type="Gene3D" id="4.10.320.10">
    <property type="entry name" value="E3-binding domain"/>
    <property type="match status" value="1"/>
</dbReference>
<evidence type="ECO:0000256" key="9">
    <source>
        <dbReference type="SAM" id="MobiDB-lite"/>
    </source>
</evidence>
<dbReference type="InterPro" id="IPR011053">
    <property type="entry name" value="Single_hybrid_motif"/>
</dbReference>
<dbReference type="PROSITE" id="PS51826">
    <property type="entry name" value="PSBD"/>
    <property type="match status" value="1"/>
</dbReference>
<feature type="domain" description="Lipoyl-binding" evidence="10">
    <location>
        <begin position="2"/>
        <end position="77"/>
    </location>
</feature>
<comment type="cofactor">
    <cofactor evidence="8">
        <name>(R)-lipoate</name>
        <dbReference type="ChEBI" id="CHEBI:83088"/>
    </cofactor>
    <text evidence="8">Binds 2 lipoyl cofactors covalently.</text>
</comment>
<keyword evidence="4 8" id="KW-0450">Lipoyl</keyword>
<proteinExistence type="inferred from homology"/>
<evidence type="ECO:0000259" key="11">
    <source>
        <dbReference type="PROSITE" id="PS51826"/>
    </source>
</evidence>
<evidence type="ECO:0000256" key="7">
    <source>
        <dbReference type="ARBA" id="ARBA00048370"/>
    </source>
</evidence>
<dbReference type="InterPro" id="IPR001078">
    <property type="entry name" value="2-oxoacid_DH_actylTfrase"/>
</dbReference>
<dbReference type="PROSITE" id="PS50968">
    <property type="entry name" value="BIOTINYL_LIPOYL"/>
    <property type="match status" value="2"/>
</dbReference>
<feature type="region of interest" description="Disordered" evidence="9">
    <location>
        <begin position="222"/>
        <end position="267"/>
    </location>
</feature>
<evidence type="ECO:0000313" key="12">
    <source>
        <dbReference type="EMBL" id="GEO21768.1"/>
    </source>
</evidence>
<dbReference type="PROSITE" id="PS00189">
    <property type="entry name" value="LIPOYL"/>
    <property type="match status" value="2"/>
</dbReference>
<keyword evidence="5 8" id="KW-0012">Acyltransferase</keyword>
<dbReference type="InterPro" id="IPR003016">
    <property type="entry name" value="2-oxoA_DH_lipoyl-BS"/>
</dbReference>
<dbReference type="AlphaFoldDB" id="A0A512CC28"/>
<dbReference type="FunFam" id="2.40.50.100:FF:000010">
    <property type="entry name" value="Acetyltransferase component of pyruvate dehydrogenase complex"/>
    <property type="match status" value="1"/>
</dbReference>
<dbReference type="SUPFAM" id="SSF51230">
    <property type="entry name" value="Single hybrid motif"/>
    <property type="match status" value="2"/>
</dbReference>